<dbReference type="OrthoDB" id="8775810at2759"/>
<dbReference type="GO" id="GO:0003697">
    <property type="term" value="F:single-stranded DNA binding"/>
    <property type="evidence" value="ECO:0007669"/>
    <property type="project" value="TreeGrafter"/>
</dbReference>
<dbReference type="EMBL" id="MCFI01000011">
    <property type="protein sequence ID" value="ORY81480.1"/>
    <property type="molecule type" value="Genomic_DNA"/>
</dbReference>
<evidence type="ECO:0000256" key="8">
    <source>
        <dbReference type="SAM" id="MobiDB-lite"/>
    </source>
</evidence>
<proteinExistence type="inferred from homology"/>
<dbReference type="InterPro" id="IPR040203">
    <property type="entry name" value="Sld2"/>
</dbReference>
<evidence type="ECO:0000256" key="7">
    <source>
        <dbReference type="RuleBase" id="RU367067"/>
    </source>
</evidence>
<evidence type="ECO:0000256" key="1">
    <source>
        <dbReference type="ARBA" id="ARBA00004123"/>
    </source>
</evidence>
<dbReference type="PANTHER" id="PTHR28124">
    <property type="entry name" value="DNA REPLICATION REGULATOR SLD2"/>
    <property type="match status" value="1"/>
</dbReference>
<comment type="caution">
    <text evidence="9">The sequence shown here is derived from an EMBL/GenBank/DDBJ whole genome shotgun (WGS) entry which is preliminary data.</text>
</comment>
<feature type="region of interest" description="Disordered" evidence="8">
    <location>
        <begin position="166"/>
        <end position="322"/>
    </location>
</feature>
<accession>A0A1Y2FC27</accession>
<dbReference type="GO" id="GO:0003688">
    <property type="term" value="F:DNA replication origin binding"/>
    <property type="evidence" value="ECO:0007669"/>
    <property type="project" value="TreeGrafter"/>
</dbReference>
<feature type="compositionally biased region" description="Polar residues" evidence="8">
    <location>
        <begin position="94"/>
        <end position="106"/>
    </location>
</feature>
<gene>
    <name evidence="9" type="ORF">BCR37DRAFT_380387</name>
</gene>
<reference evidence="9 10" key="1">
    <citation type="submission" date="2016-07" db="EMBL/GenBank/DDBJ databases">
        <title>Pervasive Adenine N6-methylation of Active Genes in Fungi.</title>
        <authorList>
            <consortium name="DOE Joint Genome Institute"/>
            <person name="Mondo S.J."/>
            <person name="Dannebaum R.O."/>
            <person name="Kuo R.C."/>
            <person name="Labutti K."/>
            <person name="Haridas S."/>
            <person name="Kuo A."/>
            <person name="Salamov A."/>
            <person name="Ahrendt S.R."/>
            <person name="Lipzen A."/>
            <person name="Sullivan W."/>
            <person name="Andreopoulos W.B."/>
            <person name="Clum A."/>
            <person name="Lindquist E."/>
            <person name="Daum C."/>
            <person name="Ramamoorthy G.K."/>
            <person name="Gryganskyi A."/>
            <person name="Culley D."/>
            <person name="Magnuson J.K."/>
            <person name="James T.Y."/>
            <person name="O'Malley M.A."/>
            <person name="Stajich J.E."/>
            <person name="Spatafora J.W."/>
            <person name="Visel A."/>
            <person name="Grigoriev I.V."/>
        </authorList>
    </citation>
    <scope>NUCLEOTIDE SEQUENCE [LARGE SCALE GENOMIC DNA]</scope>
    <source>
        <strain evidence="9 10">12-1054</strain>
    </source>
</reference>
<dbReference type="Pfam" id="PF11719">
    <property type="entry name" value="Drc1-Sld2"/>
    <property type="match status" value="1"/>
</dbReference>
<dbReference type="GeneID" id="63786075"/>
<comment type="similarity">
    <text evidence="2 7">Belongs to the SLD2 family.</text>
</comment>
<feature type="compositionally biased region" description="Acidic residues" evidence="8">
    <location>
        <begin position="234"/>
        <end position="244"/>
    </location>
</feature>
<evidence type="ECO:0000256" key="2">
    <source>
        <dbReference type="ARBA" id="ARBA00007276"/>
    </source>
</evidence>
<dbReference type="GO" id="GO:0031261">
    <property type="term" value="C:DNA replication preinitiation complex"/>
    <property type="evidence" value="ECO:0007669"/>
    <property type="project" value="TreeGrafter"/>
</dbReference>
<comment type="function">
    <text evidence="7">Has a role in the initiation of DNA replication. Required at S-phase checkpoint.</text>
</comment>
<evidence type="ECO:0000256" key="6">
    <source>
        <dbReference type="ARBA" id="ARBA00023306"/>
    </source>
</evidence>
<evidence type="ECO:0000256" key="5">
    <source>
        <dbReference type="ARBA" id="ARBA00023242"/>
    </source>
</evidence>
<feature type="region of interest" description="Disordered" evidence="8">
    <location>
        <begin position="1"/>
        <end position="31"/>
    </location>
</feature>
<evidence type="ECO:0000256" key="4">
    <source>
        <dbReference type="ARBA" id="ARBA00022705"/>
    </source>
</evidence>
<name>A0A1Y2FC27_PROLT</name>
<comment type="subcellular location">
    <subcellularLocation>
        <location evidence="1 7">Nucleus</location>
    </subcellularLocation>
</comment>
<dbReference type="PANTHER" id="PTHR28124:SF1">
    <property type="entry name" value="DNA REPLICATION REGULATOR SLD2"/>
    <property type="match status" value="1"/>
</dbReference>
<keyword evidence="5 7" id="KW-0539">Nucleus</keyword>
<evidence type="ECO:0000313" key="10">
    <source>
        <dbReference type="Proteomes" id="UP000193685"/>
    </source>
</evidence>
<protein>
    <recommendedName>
        <fullName evidence="3 7">DNA replication regulator SLD2</fullName>
    </recommendedName>
</protein>
<feature type="compositionally biased region" description="Basic residues" evidence="8">
    <location>
        <begin position="194"/>
        <end position="209"/>
    </location>
</feature>
<dbReference type="GO" id="GO:0000727">
    <property type="term" value="P:double-strand break repair via break-induced replication"/>
    <property type="evidence" value="ECO:0007669"/>
    <property type="project" value="TreeGrafter"/>
</dbReference>
<dbReference type="AlphaFoldDB" id="A0A1Y2FC27"/>
<feature type="region of interest" description="Disordered" evidence="8">
    <location>
        <begin position="60"/>
        <end position="106"/>
    </location>
</feature>
<sequence length="322" mass="35494">MQKNDNPFLVSDAIEPPSDLGSASEAEEEPAQTIIWRQEALVVGPTPQKYGRVLGLFDASPAHLAPSPKRIKLSSPSKKRKSDTDLVLSAPSPARTSQTPQKTPSFLKRQASTLTLDDADVSSTSRLLFQPKCVSSLSAIIKQNRLWYDADTQDDDALDALREAEGEEMVLPDAQHTSSDEDADDAVTEETGKVRWKKKGLKRSRRRVVMRPQAPKATTAPALPSSDRPLGVDTDSDEEIGDEEVAAKQHQPTMDEEVPEWLEKENLEIRDKAEARKQEQQAANKTGRKPRAVSANYKSLKLRNTGAKGGSRFGRGRFGGRR</sequence>
<feature type="compositionally biased region" description="Basic and acidic residues" evidence="8">
    <location>
        <begin position="261"/>
        <end position="279"/>
    </location>
</feature>
<dbReference type="Proteomes" id="UP000193685">
    <property type="component" value="Unassembled WGS sequence"/>
</dbReference>
<dbReference type="GO" id="GO:0006270">
    <property type="term" value="P:DNA replication initiation"/>
    <property type="evidence" value="ECO:0007669"/>
    <property type="project" value="UniProtKB-UniRule"/>
</dbReference>
<keyword evidence="10" id="KW-1185">Reference proteome</keyword>
<dbReference type="GO" id="GO:1902977">
    <property type="term" value="P:mitotic DNA replication preinitiation complex assembly"/>
    <property type="evidence" value="ECO:0007669"/>
    <property type="project" value="TreeGrafter"/>
</dbReference>
<dbReference type="OMA" id="RPLRIYK"/>
<keyword evidence="6 7" id="KW-0131">Cell cycle</keyword>
<dbReference type="RefSeq" id="XP_040724856.1">
    <property type="nucleotide sequence ID" value="XM_040869476.1"/>
</dbReference>
<keyword evidence="4 7" id="KW-0235">DNA replication</keyword>
<feature type="compositionally biased region" description="Basic residues" evidence="8">
    <location>
        <begin position="69"/>
        <end position="81"/>
    </location>
</feature>
<evidence type="ECO:0000256" key="3">
    <source>
        <dbReference type="ARBA" id="ARBA00018363"/>
    </source>
</evidence>
<organism evidence="9 10">
    <name type="scientific">Protomyces lactucae-debilis</name>
    <dbReference type="NCBI Taxonomy" id="2754530"/>
    <lineage>
        <taxon>Eukaryota</taxon>
        <taxon>Fungi</taxon>
        <taxon>Dikarya</taxon>
        <taxon>Ascomycota</taxon>
        <taxon>Taphrinomycotina</taxon>
        <taxon>Taphrinomycetes</taxon>
        <taxon>Taphrinales</taxon>
        <taxon>Protomycetaceae</taxon>
        <taxon>Protomyces</taxon>
    </lineage>
</organism>
<dbReference type="InterPro" id="IPR021110">
    <property type="entry name" value="DNA_rep_checkpnt_protein"/>
</dbReference>
<evidence type="ECO:0000313" key="9">
    <source>
        <dbReference type="EMBL" id="ORY81480.1"/>
    </source>
</evidence>